<dbReference type="EMBL" id="JACPUR010000034">
    <property type="protein sequence ID" value="MBI3128633.1"/>
    <property type="molecule type" value="Genomic_DNA"/>
</dbReference>
<dbReference type="Proteomes" id="UP000782312">
    <property type="component" value="Unassembled WGS sequence"/>
</dbReference>
<name>A0A932I0V7_UNCTE</name>
<dbReference type="AlphaFoldDB" id="A0A932I0V7"/>
<proteinExistence type="predicted"/>
<evidence type="ECO:0008006" key="4">
    <source>
        <dbReference type="Google" id="ProtNLM"/>
    </source>
</evidence>
<sequence length="66" mass="6827">MTGPAGNWGCGAAGREGPAKWWRDDRGQGLVEYALILMFVGLVLAGALLTFGVSVGNLLQPVIAAL</sequence>
<comment type="caution">
    <text evidence="2">The sequence shown here is derived from an EMBL/GenBank/DDBJ whole genome shotgun (WGS) entry which is preliminary data.</text>
</comment>
<accession>A0A932I0V7</accession>
<evidence type="ECO:0000313" key="2">
    <source>
        <dbReference type="EMBL" id="MBI3128633.1"/>
    </source>
</evidence>
<keyword evidence="1" id="KW-0472">Membrane</keyword>
<feature type="transmembrane region" description="Helical" evidence="1">
    <location>
        <begin position="30"/>
        <end position="51"/>
    </location>
</feature>
<keyword evidence="1" id="KW-1133">Transmembrane helix</keyword>
<organism evidence="2 3">
    <name type="scientific">Tectimicrobiota bacterium</name>
    <dbReference type="NCBI Taxonomy" id="2528274"/>
    <lineage>
        <taxon>Bacteria</taxon>
        <taxon>Pseudomonadati</taxon>
        <taxon>Nitrospinota/Tectimicrobiota group</taxon>
        <taxon>Candidatus Tectimicrobiota</taxon>
    </lineage>
</organism>
<evidence type="ECO:0000313" key="3">
    <source>
        <dbReference type="Proteomes" id="UP000782312"/>
    </source>
</evidence>
<protein>
    <recommendedName>
        <fullName evidence="4">Flp family type IVb pilin</fullName>
    </recommendedName>
</protein>
<gene>
    <name evidence="2" type="ORF">HYZ11_13600</name>
</gene>
<reference evidence="2" key="1">
    <citation type="submission" date="2020-07" db="EMBL/GenBank/DDBJ databases">
        <title>Huge and variable diversity of episymbiotic CPR bacteria and DPANN archaea in groundwater ecosystems.</title>
        <authorList>
            <person name="He C.Y."/>
            <person name="Keren R."/>
            <person name="Whittaker M."/>
            <person name="Farag I.F."/>
            <person name="Doudna J."/>
            <person name="Cate J.H.D."/>
            <person name="Banfield J.F."/>
        </authorList>
    </citation>
    <scope>NUCLEOTIDE SEQUENCE</scope>
    <source>
        <strain evidence="2">NC_groundwater_763_Ag_S-0.2um_68_21</strain>
    </source>
</reference>
<evidence type="ECO:0000256" key="1">
    <source>
        <dbReference type="SAM" id="Phobius"/>
    </source>
</evidence>
<keyword evidence="1" id="KW-0812">Transmembrane</keyword>